<accession>A0A7S4ZT12</accession>
<sequence>MRTLSYEHVAASYWRDGVRIDWQVGSYFGGRNNIYLIPGIAV</sequence>
<dbReference type="EMBL" id="MK318968">
    <property type="protein sequence ID" value="QCL09214.1"/>
    <property type="molecule type" value="Genomic_DNA"/>
</dbReference>
<reference evidence="1" key="1">
    <citation type="submission" date="2018-12" db="EMBL/GenBank/DDBJ databases">
        <title>Three Rhizobium rhizogenes strains isolated from the same crown gall tumor carry diverse plasmids.</title>
        <authorList>
            <person name="Pulawska J."/>
            <person name="Kuzmanovic N."/>
        </authorList>
    </citation>
    <scope>NUCLEOTIDE SEQUENCE</scope>
    <source>
        <strain evidence="1">C5.7</strain>
        <plasmid evidence="1">pC5.7b</plasmid>
    </source>
</reference>
<keyword evidence="1" id="KW-0614">Plasmid</keyword>
<name>A0A7S4ZT12_RHIRH</name>
<organism evidence="1">
    <name type="scientific">Rhizobium rhizogenes</name>
    <name type="common">Agrobacterium rhizogenes</name>
    <dbReference type="NCBI Taxonomy" id="359"/>
    <lineage>
        <taxon>Bacteria</taxon>
        <taxon>Pseudomonadati</taxon>
        <taxon>Pseudomonadota</taxon>
        <taxon>Alphaproteobacteria</taxon>
        <taxon>Hyphomicrobiales</taxon>
        <taxon>Rhizobiaceae</taxon>
        <taxon>Rhizobium/Agrobacterium group</taxon>
        <taxon>Rhizobium</taxon>
    </lineage>
</organism>
<gene>
    <name evidence="1" type="ORF">pC5.7b_347</name>
</gene>
<dbReference type="AlphaFoldDB" id="A0A7S4ZT12"/>
<evidence type="ECO:0000313" key="1">
    <source>
        <dbReference type="EMBL" id="QCL09214.1"/>
    </source>
</evidence>
<proteinExistence type="predicted"/>
<protein>
    <submittedName>
        <fullName evidence="1">Uncharacterized protein</fullName>
    </submittedName>
</protein>
<geneLocation type="plasmid" evidence="1">
    <name>pC5.7b</name>
</geneLocation>